<dbReference type="InterPro" id="IPR029028">
    <property type="entry name" value="Alpha/beta_knot_MTases"/>
</dbReference>
<evidence type="ECO:0000256" key="1">
    <source>
        <dbReference type="ARBA" id="ARBA00022603"/>
    </source>
</evidence>
<dbReference type="Pfam" id="PF00588">
    <property type="entry name" value="SpoU_methylase"/>
    <property type="match status" value="1"/>
</dbReference>
<evidence type="ECO:0000259" key="4">
    <source>
        <dbReference type="Pfam" id="PF08032"/>
    </source>
</evidence>
<organism evidence="5 6">
    <name type="scientific">Racocetra fulgida</name>
    <dbReference type="NCBI Taxonomy" id="60492"/>
    <lineage>
        <taxon>Eukaryota</taxon>
        <taxon>Fungi</taxon>
        <taxon>Fungi incertae sedis</taxon>
        <taxon>Mucoromycota</taxon>
        <taxon>Glomeromycotina</taxon>
        <taxon>Glomeromycetes</taxon>
        <taxon>Diversisporales</taxon>
        <taxon>Gigasporaceae</taxon>
        <taxon>Racocetra</taxon>
    </lineage>
</organism>
<dbReference type="OrthoDB" id="270651at2759"/>
<dbReference type="GO" id="GO:0005829">
    <property type="term" value="C:cytosol"/>
    <property type="evidence" value="ECO:0007669"/>
    <property type="project" value="TreeGrafter"/>
</dbReference>
<evidence type="ECO:0000313" key="5">
    <source>
        <dbReference type="EMBL" id="CAG8448061.1"/>
    </source>
</evidence>
<dbReference type="InterPro" id="IPR013123">
    <property type="entry name" value="SpoU_subst-bd"/>
</dbReference>
<sequence>MAAAGGQIEEDEIGCPPFDELSESSEPHLIVAETNLLSGVIFCGGGFYLTLHTAFKKPVITYPLLGDVKTIYIWFFYNFFWHVLAPDKELLQVLKQKQIPYQLLDKEQFSRYSTDKKNQGIVAFIRNYDYVSLTSLLSCKPRGKFPLIIMLDGIEDPHNFGAILRTAAALNIDGVIIAKKNQVPVNSTVVKVSVGGVAQVPVCQIASLPEALNELKKNGYQIIATISNSISIPPFA</sequence>
<proteinExistence type="predicted"/>
<keyword evidence="2" id="KW-0808">Transferase</keyword>
<dbReference type="GO" id="GO:0006396">
    <property type="term" value="P:RNA processing"/>
    <property type="evidence" value="ECO:0007669"/>
    <property type="project" value="InterPro"/>
</dbReference>
<dbReference type="GO" id="GO:0008173">
    <property type="term" value="F:RNA methyltransferase activity"/>
    <property type="evidence" value="ECO:0007669"/>
    <property type="project" value="InterPro"/>
</dbReference>
<dbReference type="PANTHER" id="PTHR46429:SF1">
    <property type="entry name" value="23S RRNA (GUANOSINE-2'-O-)-METHYLTRANSFERASE RLMB"/>
    <property type="match status" value="1"/>
</dbReference>
<gene>
    <name evidence="5" type="ORF">RFULGI_LOCUS59</name>
</gene>
<feature type="domain" description="RNA 2-O ribose methyltransferase substrate binding" evidence="4">
    <location>
        <begin position="87"/>
        <end position="130"/>
    </location>
</feature>
<feature type="domain" description="tRNA/rRNA methyltransferase SpoU type" evidence="3">
    <location>
        <begin position="147"/>
        <end position="232"/>
    </location>
</feature>
<evidence type="ECO:0000256" key="2">
    <source>
        <dbReference type="ARBA" id="ARBA00022679"/>
    </source>
</evidence>
<dbReference type="GO" id="GO:0003723">
    <property type="term" value="F:RNA binding"/>
    <property type="evidence" value="ECO:0007669"/>
    <property type="project" value="InterPro"/>
</dbReference>
<dbReference type="Gene3D" id="3.40.1280.10">
    <property type="match status" value="1"/>
</dbReference>
<evidence type="ECO:0000313" key="6">
    <source>
        <dbReference type="Proteomes" id="UP000789396"/>
    </source>
</evidence>
<keyword evidence="6" id="KW-1185">Reference proteome</keyword>
<evidence type="ECO:0000259" key="3">
    <source>
        <dbReference type="Pfam" id="PF00588"/>
    </source>
</evidence>
<dbReference type="AlphaFoldDB" id="A0A9N8YUR7"/>
<name>A0A9N8YUR7_9GLOM</name>
<dbReference type="GO" id="GO:0032259">
    <property type="term" value="P:methylation"/>
    <property type="evidence" value="ECO:0007669"/>
    <property type="project" value="UniProtKB-KW"/>
</dbReference>
<dbReference type="Pfam" id="PF08032">
    <property type="entry name" value="SpoU_sub_bind"/>
    <property type="match status" value="1"/>
</dbReference>
<reference evidence="5" key="1">
    <citation type="submission" date="2021-06" db="EMBL/GenBank/DDBJ databases">
        <authorList>
            <person name="Kallberg Y."/>
            <person name="Tangrot J."/>
            <person name="Rosling A."/>
        </authorList>
    </citation>
    <scope>NUCLEOTIDE SEQUENCE</scope>
    <source>
        <strain evidence="5">IN212</strain>
    </source>
</reference>
<comment type="caution">
    <text evidence="5">The sequence shown here is derived from an EMBL/GenBank/DDBJ whole genome shotgun (WGS) entry which is preliminary data.</text>
</comment>
<dbReference type="InterPro" id="IPR029026">
    <property type="entry name" value="tRNA_m1G_MTases_N"/>
</dbReference>
<dbReference type="InterPro" id="IPR001537">
    <property type="entry name" value="SpoU_MeTrfase"/>
</dbReference>
<dbReference type="CDD" id="cd18103">
    <property type="entry name" value="SpoU-like_RlmB"/>
    <property type="match status" value="1"/>
</dbReference>
<dbReference type="InterPro" id="IPR004441">
    <property type="entry name" value="rRNA_MeTrfase_TrmH"/>
</dbReference>
<dbReference type="Proteomes" id="UP000789396">
    <property type="component" value="Unassembled WGS sequence"/>
</dbReference>
<accession>A0A9N8YUR7</accession>
<dbReference type="PANTHER" id="PTHR46429">
    <property type="entry name" value="23S RRNA (GUANOSINE-2'-O-)-METHYLTRANSFERASE RLMB"/>
    <property type="match status" value="1"/>
</dbReference>
<keyword evidence="1" id="KW-0489">Methyltransferase</keyword>
<protein>
    <submittedName>
        <fullName evidence="5">797_t:CDS:1</fullName>
    </submittedName>
</protein>
<dbReference type="SUPFAM" id="SSF75217">
    <property type="entry name" value="alpha/beta knot"/>
    <property type="match status" value="1"/>
</dbReference>
<dbReference type="EMBL" id="CAJVPZ010000003">
    <property type="protein sequence ID" value="CAG8448061.1"/>
    <property type="molecule type" value="Genomic_DNA"/>
</dbReference>